<name>A0ABR2FF94_9ROSI</name>
<proteinExistence type="predicted"/>
<dbReference type="Proteomes" id="UP001472677">
    <property type="component" value="Unassembled WGS sequence"/>
</dbReference>
<dbReference type="EMBL" id="JBBPBM010000006">
    <property type="protein sequence ID" value="KAK8579560.1"/>
    <property type="molecule type" value="Genomic_DNA"/>
</dbReference>
<evidence type="ECO:0000313" key="2">
    <source>
        <dbReference type="Proteomes" id="UP001472677"/>
    </source>
</evidence>
<accession>A0ABR2FF94</accession>
<comment type="caution">
    <text evidence="1">The sequence shown here is derived from an EMBL/GenBank/DDBJ whole genome shotgun (WGS) entry which is preliminary data.</text>
</comment>
<protein>
    <submittedName>
        <fullName evidence="1">Uncharacterized protein</fullName>
    </submittedName>
</protein>
<reference evidence="1 2" key="1">
    <citation type="journal article" date="2024" name="G3 (Bethesda)">
        <title>Genome assembly of Hibiscus sabdariffa L. provides insights into metabolisms of medicinal natural products.</title>
        <authorList>
            <person name="Kim T."/>
        </authorList>
    </citation>
    <scope>NUCLEOTIDE SEQUENCE [LARGE SCALE GENOMIC DNA]</scope>
    <source>
        <strain evidence="1">TK-2024</strain>
        <tissue evidence="1">Old leaves</tissue>
    </source>
</reference>
<evidence type="ECO:0000313" key="1">
    <source>
        <dbReference type="EMBL" id="KAK8579560.1"/>
    </source>
</evidence>
<keyword evidence="2" id="KW-1185">Reference proteome</keyword>
<gene>
    <name evidence="1" type="ORF">V6N12_069881</name>
</gene>
<sequence>MPAQEIGRVIHPVAKPLKIGKVTWAVYQDINSLTGSGPFRNTPPAQSLYAKVKKLGYVHLDSFEDNFISKEPT</sequence>
<organism evidence="1 2">
    <name type="scientific">Hibiscus sabdariffa</name>
    <name type="common">roselle</name>
    <dbReference type="NCBI Taxonomy" id="183260"/>
    <lineage>
        <taxon>Eukaryota</taxon>
        <taxon>Viridiplantae</taxon>
        <taxon>Streptophyta</taxon>
        <taxon>Embryophyta</taxon>
        <taxon>Tracheophyta</taxon>
        <taxon>Spermatophyta</taxon>
        <taxon>Magnoliopsida</taxon>
        <taxon>eudicotyledons</taxon>
        <taxon>Gunneridae</taxon>
        <taxon>Pentapetalae</taxon>
        <taxon>rosids</taxon>
        <taxon>malvids</taxon>
        <taxon>Malvales</taxon>
        <taxon>Malvaceae</taxon>
        <taxon>Malvoideae</taxon>
        <taxon>Hibiscus</taxon>
    </lineage>
</organism>